<feature type="compositionally biased region" description="Acidic residues" evidence="7">
    <location>
        <begin position="547"/>
        <end position="558"/>
    </location>
</feature>
<evidence type="ECO:0000256" key="2">
    <source>
        <dbReference type="ARBA" id="ARBA00017730"/>
    </source>
</evidence>
<dbReference type="GO" id="GO:0007165">
    <property type="term" value="P:signal transduction"/>
    <property type="evidence" value="ECO:0007669"/>
    <property type="project" value="InterPro"/>
</dbReference>
<dbReference type="InterPro" id="IPR014756">
    <property type="entry name" value="Ig_E-set"/>
</dbReference>
<dbReference type="Gene3D" id="2.60.40.640">
    <property type="match status" value="1"/>
</dbReference>
<evidence type="ECO:0000256" key="7">
    <source>
        <dbReference type="SAM" id="MobiDB-lite"/>
    </source>
</evidence>
<comment type="function">
    <text evidence="5">May play a role in an as yet undefined retina-specific signal transduction. Could bind to photoactivated-phosphorylated red/green opsins.</text>
</comment>
<dbReference type="AlphaFoldDB" id="A0A8C5TG33"/>
<keyword evidence="3" id="KW-0716">Sensory transduction</keyword>
<dbReference type="FunFam" id="2.60.40.640:FF:000019">
    <property type="entry name" value="Arrestin 3"/>
    <property type="match status" value="1"/>
</dbReference>
<sequence>MLDGGHGWGCVFPSASPTASPVSPHRFPPGDSCVDLKWQTDPSKYIDLFIWNWAGAGHCRVGAEGESKNPAPSSCCSQGLECESHGDLRESTKPHLLCLGLSHLPLKHKIHPVLHGSPELRSTSRGVFGSEFAEFPGAGCPGVAPGDVCRAAHHLPVPHPALPKAFLNICLCFLCRVFKKTSPNTKLSIYLGKRDFIDHVDSVDSVDGVCLIDPEYLKDRKVYVTLTCAFRYGRDDLDVIGLTFRKDIYVLTTQLYPPVPDQAPKTLTPLQEKLMKKLGENAYPFTFEIATNLPCSITLQPGPDDVGKACGVDFEVKGFCAENLEEKIHKRNSVRLIIRKVQFAPVQTGPAPRAETTRQFMMSDKPLHLEASLDREIYYHGEPIHVTVNINNTTNKVVKKIKISVDQITDVVLYSLDKYTKTVCTEEINETVAANSTFSKTYSVTPLLSANRQKRGLALDGKLKHEDTNLASTTILRPGMDKEVLGILVSYKVKVNLMVSRGGAAFPSSDVGVEMPVILMHPKPDDSDEEDIVIEEFARQKLKGEKDDEEEKEEAEKE</sequence>
<dbReference type="InterPro" id="IPR000698">
    <property type="entry name" value="Arrestin"/>
</dbReference>
<dbReference type="InterPro" id="IPR011022">
    <property type="entry name" value="Arrestin_C-like"/>
</dbReference>
<keyword evidence="10" id="KW-1185">Reference proteome</keyword>
<reference evidence="9" key="2">
    <citation type="submission" date="2025-09" db="UniProtKB">
        <authorList>
            <consortium name="Ensembl"/>
        </authorList>
    </citation>
    <scope>IDENTIFICATION</scope>
</reference>
<dbReference type="Gene3D" id="2.60.40.840">
    <property type="match status" value="1"/>
</dbReference>
<feature type="domain" description="Arrestin C-terminal-like" evidence="8">
    <location>
        <begin position="363"/>
        <end position="524"/>
    </location>
</feature>
<dbReference type="InterPro" id="IPR011021">
    <property type="entry name" value="Arrestin-like_N"/>
</dbReference>
<reference evidence="9" key="1">
    <citation type="submission" date="2025-08" db="UniProtKB">
        <authorList>
            <consortium name="Ensembl"/>
        </authorList>
    </citation>
    <scope>IDENTIFICATION</scope>
</reference>
<dbReference type="SUPFAM" id="SSF81296">
    <property type="entry name" value="E set domains"/>
    <property type="match status" value="2"/>
</dbReference>
<dbReference type="InterPro" id="IPR017864">
    <property type="entry name" value="Arrestin_CS"/>
</dbReference>
<dbReference type="PRINTS" id="PR00309">
    <property type="entry name" value="ARRESTIN"/>
</dbReference>
<evidence type="ECO:0000313" key="10">
    <source>
        <dbReference type="Proteomes" id="UP000694560"/>
    </source>
</evidence>
<proteinExistence type="inferred from homology"/>
<evidence type="ECO:0000256" key="6">
    <source>
        <dbReference type="ARBA" id="ARBA00031498"/>
    </source>
</evidence>
<keyword evidence="4" id="KW-0844">Vision</keyword>
<evidence type="ECO:0000256" key="5">
    <source>
        <dbReference type="ARBA" id="ARBA00024976"/>
    </source>
</evidence>
<dbReference type="PROSITE" id="PS00295">
    <property type="entry name" value="ARRESTINS"/>
    <property type="match status" value="1"/>
</dbReference>
<dbReference type="Pfam" id="PF02752">
    <property type="entry name" value="Arrestin_C"/>
    <property type="match status" value="1"/>
</dbReference>
<evidence type="ECO:0000256" key="3">
    <source>
        <dbReference type="ARBA" id="ARBA00022606"/>
    </source>
</evidence>
<comment type="similarity">
    <text evidence="1">Belongs to the arrestin family.</text>
</comment>
<dbReference type="InterPro" id="IPR014752">
    <property type="entry name" value="Arrestin-like_C"/>
</dbReference>
<evidence type="ECO:0000256" key="1">
    <source>
        <dbReference type="ARBA" id="ARBA00005298"/>
    </source>
</evidence>
<evidence type="ECO:0000256" key="4">
    <source>
        <dbReference type="ARBA" id="ARBA00023305"/>
    </source>
</evidence>
<organism evidence="9 10">
    <name type="scientific">Malurus cyaneus samueli</name>
    <dbReference type="NCBI Taxonomy" id="2593467"/>
    <lineage>
        <taxon>Eukaryota</taxon>
        <taxon>Metazoa</taxon>
        <taxon>Chordata</taxon>
        <taxon>Craniata</taxon>
        <taxon>Vertebrata</taxon>
        <taxon>Euteleostomi</taxon>
        <taxon>Archelosauria</taxon>
        <taxon>Archosauria</taxon>
        <taxon>Dinosauria</taxon>
        <taxon>Saurischia</taxon>
        <taxon>Theropoda</taxon>
        <taxon>Coelurosauria</taxon>
        <taxon>Aves</taxon>
        <taxon>Neognathae</taxon>
        <taxon>Neoaves</taxon>
        <taxon>Telluraves</taxon>
        <taxon>Australaves</taxon>
        <taxon>Passeriformes</taxon>
        <taxon>Meliphagoidea</taxon>
        <taxon>Maluridae</taxon>
        <taxon>Malurus</taxon>
    </lineage>
</organism>
<dbReference type="Pfam" id="PF00339">
    <property type="entry name" value="Arrestin_N"/>
    <property type="match status" value="1"/>
</dbReference>
<dbReference type="GO" id="GO:0001664">
    <property type="term" value="F:G protein-coupled receptor binding"/>
    <property type="evidence" value="ECO:0007669"/>
    <property type="project" value="TreeGrafter"/>
</dbReference>
<name>A0A8C5TG33_9PASS</name>
<feature type="region of interest" description="Disordered" evidence="7">
    <location>
        <begin position="539"/>
        <end position="558"/>
    </location>
</feature>
<dbReference type="SMART" id="SM01017">
    <property type="entry name" value="Arrestin_C"/>
    <property type="match status" value="1"/>
</dbReference>
<dbReference type="GO" id="GO:0007601">
    <property type="term" value="P:visual perception"/>
    <property type="evidence" value="ECO:0007669"/>
    <property type="project" value="UniProtKB-KW"/>
</dbReference>
<dbReference type="Proteomes" id="UP000694560">
    <property type="component" value="Unplaced"/>
</dbReference>
<evidence type="ECO:0000259" key="8">
    <source>
        <dbReference type="SMART" id="SM01017"/>
    </source>
</evidence>
<dbReference type="GO" id="GO:0002031">
    <property type="term" value="P:G protein-coupled receptor internalization"/>
    <property type="evidence" value="ECO:0007669"/>
    <property type="project" value="TreeGrafter"/>
</dbReference>
<dbReference type="PANTHER" id="PTHR11792">
    <property type="entry name" value="ARRESTIN"/>
    <property type="match status" value="1"/>
</dbReference>
<dbReference type="InterPro" id="IPR014753">
    <property type="entry name" value="Arrestin_N"/>
</dbReference>
<accession>A0A8C5TG33</accession>
<dbReference type="PANTHER" id="PTHR11792:SF19">
    <property type="entry name" value="ARRESTIN-C"/>
    <property type="match status" value="1"/>
</dbReference>
<dbReference type="FunFam" id="2.60.40.840:FF:000001">
    <property type="entry name" value="beta-arrestin-1 isoform X1"/>
    <property type="match status" value="1"/>
</dbReference>
<dbReference type="Ensembl" id="ENSMCST00000007194.1">
    <property type="protein sequence ID" value="ENSMCSP00000007029.1"/>
    <property type="gene ID" value="ENSMCSG00000005026.1"/>
</dbReference>
<protein>
    <recommendedName>
        <fullName evidence="2">Arrestin-C</fullName>
    </recommendedName>
    <alternativeName>
        <fullName evidence="6">Cone arrestin</fullName>
    </alternativeName>
</protein>
<evidence type="ECO:0000313" key="9">
    <source>
        <dbReference type="Ensembl" id="ENSMCSP00000007029.1"/>
    </source>
</evidence>
<dbReference type="OrthoDB" id="298939at2759"/>